<keyword evidence="4" id="KW-0808">Transferase</keyword>
<feature type="signal peptide" evidence="19">
    <location>
        <begin position="1"/>
        <end position="22"/>
    </location>
</feature>
<name>G7J6U0_MEDTR</name>
<reference evidence="21 24" key="2">
    <citation type="journal article" date="2014" name="BMC Genomics">
        <title>An improved genome release (version Mt4.0) for the model legume Medicago truncatula.</title>
        <authorList>
            <person name="Tang H."/>
            <person name="Krishnakumar V."/>
            <person name="Bidwell S."/>
            <person name="Rosen B."/>
            <person name="Chan A."/>
            <person name="Zhou S."/>
            <person name="Gentzbittel L."/>
            <person name="Childs K.L."/>
            <person name="Yandell M."/>
            <person name="Gundlach H."/>
            <person name="Mayer K.F."/>
            <person name="Schwartz D.C."/>
            <person name="Town C.D."/>
        </authorList>
    </citation>
    <scope>GENOME REANNOTATION</scope>
    <source>
        <strain evidence="23 24">cv. Jemalong A17</strain>
    </source>
</reference>
<dbReference type="GO" id="GO:0061630">
    <property type="term" value="F:ubiquitin protein ligase activity"/>
    <property type="evidence" value="ECO:0007669"/>
    <property type="project" value="UniProtKB-EC"/>
</dbReference>
<dbReference type="KEGG" id="mtr:11421651"/>
<dbReference type="Pfam" id="PF13947">
    <property type="entry name" value="GUB_WAK_bind"/>
    <property type="match status" value="1"/>
</dbReference>
<evidence type="ECO:0000256" key="11">
    <source>
        <dbReference type="ARBA" id="ARBA00022989"/>
    </source>
</evidence>
<dbReference type="EnsemblPlants" id="AES72472">
    <property type="protein sequence ID" value="AES72472"/>
    <property type="gene ID" value="MTR_3g091200"/>
</dbReference>
<evidence type="ECO:0000256" key="2">
    <source>
        <dbReference type="ARBA" id="ARBA00004167"/>
    </source>
</evidence>
<keyword evidence="10" id="KW-0862">Zinc</keyword>
<dbReference type="GO" id="GO:0008270">
    <property type="term" value="F:zinc ion binding"/>
    <property type="evidence" value="ECO:0007669"/>
    <property type="project" value="UniProtKB-KW"/>
</dbReference>
<evidence type="ECO:0000256" key="5">
    <source>
        <dbReference type="ARBA" id="ARBA00022692"/>
    </source>
</evidence>
<dbReference type="Pfam" id="PF14380">
    <property type="entry name" value="WAK_assoc"/>
    <property type="match status" value="1"/>
</dbReference>
<dbReference type="PaxDb" id="3880-AES72472"/>
<evidence type="ECO:0000256" key="3">
    <source>
        <dbReference type="ARBA" id="ARBA00004906"/>
    </source>
</evidence>
<proteinExistence type="inferred from homology"/>
<dbReference type="eggNOG" id="KOG0800">
    <property type="taxonomic scope" value="Eukaryota"/>
</dbReference>
<dbReference type="HOGENOM" id="CLU_046769_0_0_1"/>
<feature type="transmembrane region" description="Helical" evidence="18">
    <location>
        <begin position="248"/>
        <end position="270"/>
    </location>
</feature>
<evidence type="ECO:0000256" key="15">
    <source>
        <dbReference type="ARBA" id="ARBA00047899"/>
    </source>
</evidence>
<keyword evidence="7 19" id="KW-0732">Signal</keyword>
<evidence type="ECO:0000256" key="4">
    <source>
        <dbReference type="ARBA" id="ARBA00022679"/>
    </source>
</evidence>
<dbReference type="OrthoDB" id="8062037at2759"/>
<dbReference type="PANTHER" id="PTHR46279:SF10">
    <property type="entry name" value="RING-TYPE E3 UBIQUITIN TRANSFERASE"/>
    <property type="match status" value="1"/>
</dbReference>
<dbReference type="SMART" id="SM00184">
    <property type="entry name" value="RING"/>
    <property type="match status" value="1"/>
</dbReference>
<dbReference type="InterPro" id="IPR013083">
    <property type="entry name" value="Znf_RING/FYVE/PHD"/>
</dbReference>
<evidence type="ECO:0000256" key="17">
    <source>
        <dbReference type="PROSITE-ProRule" id="PRU00175"/>
    </source>
</evidence>
<keyword evidence="6" id="KW-0479">Metal-binding</keyword>
<reference evidence="22" key="4">
    <citation type="journal article" date="2018" name="Nat. Plants">
        <title>Whole-genome landscape of Medicago truncatula symbiotic genes.</title>
        <authorList>
            <person name="Pecrix Y."/>
            <person name="Gamas P."/>
            <person name="Carrere S."/>
        </authorList>
    </citation>
    <scope>NUCLEOTIDE SEQUENCE</scope>
    <source>
        <tissue evidence="22">Leaves</tissue>
    </source>
</reference>
<keyword evidence="8 17" id="KW-0863">Zinc-finger</keyword>
<evidence type="ECO:0000256" key="16">
    <source>
        <dbReference type="ARBA" id="ARBA00048679"/>
    </source>
</evidence>
<dbReference type="Proteomes" id="UP000265566">
    <property type="component" value="Chromosome 3"/>
</dbReference>
<evidence type="ECO:0000313" key="22">
    <source>
        <dbReference type="EMBL" id="RHN69611.1"/>
    </source>
</evidence>
<comment type="similarity">
    <text evidence="14">Belongs to the RING-type zinc finger family. ATL subfamily.</text>
</comment>
<evidence type="ECO:0000256" key="19">
    <source>
        <dbReference type="SAM" id="SignalP"/>
    </source>
</evidence>
<evidence type="ECO:0000256" key="7">
    <source>
        <dbReference type="ARBA" id="ARBA00022729"/>
    </source>
</evidence>
<evidence type="ECO:0000256" key="18">
    <source>
        <dbReference type="SAM" id="Phobius"/>
    </source>
</evidence>
<comment type="pathway">
    <text evidence="3">Protein modification; protein ubiquitination.</text>
</comment>
<keyword evidence="11 18" id="KW-1133">Transmembrane helix</keyword>
<gene>
    <name evidence="23" type="primary">11421651</name>
    <name evidence="21" type="ordered locus">MTR_3g091200</name>
    <name evidence="22" type="ORF">MtrunA17_Chr3g0126611</name>
</gene>
<feature type="domain" description="RING-type" evidence="20">
    <location>
        <begin position="331"/>
        <end position="373"/>
    </location>
</feature>
<comment type="subcellular location">
    <subcellularLocation>
        <location evidence="2">Membrane</location>
        <topology evidence="2">Single-pass membrane protein</topology>
    </subcellularLocation>
</comment>
<keyword evidence="9" id="KW-0833">Ubl conjugation pathway</keyword>
<dbReference type="GO" id="GO:0016020">
    <property type="term" value="C:membrane"/>
    <property type="evidence" value="ECO:0007669"/>
    <property type="project" value="UniProtKB-SubCell"/>
</dbReference>
<evidence type="ECO:0000256" key="12">
    <source>
        <dbReference type="ARBA" id="ARBA00023136"/>
    </source>
</evidence>
<evidence type="ECO:0000256" key="8">
    <source>
        <dbReference type="ARBA" id="ARBA00022771"/>
    </source>
</evidence>
<comment type="catalytic activity">
    <reaction evidence="15">
        <text>L-threonyl-[protein] + ATP = O-phospho-L-threonyl-[protein] + ADP + H(+)</text>
        <dbReference type="Rhea" id="RHEA:46608"/>
        <dbReference type="Rhea" id="RHEA-COMP:11060"/>
        <dbReference type="Rhea" id="RHEA-COMP:11605"/>
        <dbReference type="ChEBI" id="CHEBI:15378"/>
        <dbReference type="ChEBI" id="CHEBI:30013"/>
        <dbReference type="ChEBI" id="CHEBI:30616"/>
        <dbReference type="ChEBI" id="CHEBI:61977"/>
        <dbReference type="ChEBI" id="CHEBI:456216"/>
        <dbReference type="EC" id="2.7.11.1"/>
    </reaction>
</comment>
<dbReference type="SUPFAM" id="SSF57850">
    <property type="entry name" value="RING/U-box"/>
    <property type="match status" value="1"/>
</dbReference>
<evidence type="ECO:0000256" key="6">
    <source>
        <dbReference type="ARBA" id="ARBA00022723"/>
    </source>
</evidence>
<dbReference type="CDD" id="cd16461">
    <property type="entry name" value="RING-H2_EL5-like"/>
    <property type="match status" value="1"/>
</dbReference>
<dbReference type="Gramene" id="rna18102">
    <property type="protein sequence ID" value="RHN69611.1"/>
    <property type="gene ID" value="gene18102"/>
</dbReference>
<reference evidence="23" key="3">
    <citation type="submission" date="2015-04" db="UniProtKB">
        <authorList>
            <consortium name="EnsemblPlants"/>
        </authorList>
    </citation>
    <scope>IDENTIFICATION</scope>
    <source>
        <strain evidence="23">cv. Jemalong A17</strain>
    </source>
</reference>
<organism evidence="21 24">
    <name type="scientific">Medicago truncatula</name>
    <name type="common">Barrel medic</name>
    <name type="synonym">Medicago tribuloides</name>
    <dbReference type="NCBI Taxonomy" id="3880"/>
    <lineage>
        <taxon>Eukaryota</taxon>
        <taxon>Viridiplantae</taxon>
        <taxon>Streptophyta</taxon>
        <taxon>Embryophyta</taxon>
        <taxon>Tracheophyta</taxon>
        <taxon>Spermatophyta</taxon>
        <taxon>Magnoliopsida</taxon>
        <taxon>eudicotyledons</taxon>
        <taxon>Gunneridae</taxon>
        <taxon>Pentapetalae</taxon>
        <taxon>rosids</taxon>
        <taxon>fabids</taxon>
        <taxon>Fabales</taxon>
        <taxon>Fabaceae</taxon>
        <taxon>Papilionoideae</taxon>
        <taxon>50 kb inversion clade</taxon>
        <taxon>NPAAA clade</taxon>
        <taxon>Hologalegina</taxon>
        <taxon>IRL clade</taxon>
        <taxon>Trifolieae</taxon>
        <taxon>Medicago</taxon>
    </lineage>
</organism>
<evidence type="ECO:0000313" key="23">
    <source>
        <dbReference type="EnsemblPlants" id="AES72472"/>
    </source>
</evidence>
<evidence type="ECO:0000256" key="14">
    <source>
        <dbReference type="ARBA" id="ARBA00024209"/>
    </source>
</evidence>
<dbReference type="InterPro" id="IPR046948">
    <property type="entry name" value="ATL20-22-like"/>
</dbReference>
<evidence type="ECO:0000256" key="1">
    <source>
        <dbReference type="ARBA" id="ARBA00000900"/>
    </source>
</evidence>
<dbReference type="GO" id="GO:0004674">
    <property type="term" value="F:protein serine/threonine kinase activity"/>
    <property type="evidence" value="ECO:0007669"/>
    <property type="project" value="UniProtKB-EC"/>
</dbReference>
<dbReference type="InterPro" id="IPR001841">
    <property type="entry name" value="Znf_RING"/>
</dbReference>
<comment type="catalytic activity">
    <reaction evidence="1">
        <text>S-ubiquitinyl-[E2 ubiquitin-conjugating enzyme]-L-cysteine + [acceptor protein]-L-lysine = [E2 ubiquitin-conjugating enzyme]-L-cysteine + N(6)-ubiquitinyl-[acceptor protein]-L-lysine.</text>
        <dbReference type="EC" id="2.3.2.27"/>
    </reaction>
</comment>
<dbReference type="InterPro" id="IPR032872">
    <property type="entry name" value="WAK_assoc_C"/>
</dbReference>
<dbReference type="PROSITE" id="PS50089">
    <property type="entry name" value="ZF_RING_2"/>
    <property type="match status" value="1"/>
</dbReference>
<dbReference type="Pfam" id="PF13639">
    <property type="entry name" value="zf-RING_2"/>
    <property type="match status" value="1"/>
</dbReference>
<reference evidence="21 24" key="1">
    <citation type="journal article" date="2011" name="Nature">
        <title>The Medicago genome provides insight into the evolution of rhizobial symbioses.</title>
        <authorList>
            <person name="Young N.D."/>
            <person name="Debelle F."/>
            <person name="Oldroyd G.E."/>
            <person name="Geurts R."/>
            <person name="Cannon S.B."/>
            <person name="Udvardi M.K."/>
            <person name="Benedito V.A."/>
            <person name="Mayer K.F."/>
            <person name="Gouzy J."/>
            <person name="Schoof H."/>
            <person name="Van de Peer Y."/>
            <person name="Proost S."/>
            <person name="Cook D.R."/>
            <person name="Meyers B.C."/>
            <person name="Spannagl M."/>
            <person name="Cheung F."/>
            <person name="De Mita S."/>
            <person name="Krishnakumar V."/>
            <person name="Gundlach H."/>
            <person name="Zhou S."/>
            <person name="Mudge J."/>
            <person name="Bharti A.K."/>
            <person name="Murray J.D."/>
            <person name="Naoumkina M.A."/>
            <person name="Rosen B."/>
            <person name="Silverstein K.A."/>
            <person name="Tang H."/>
            <person name="Rombauts S."/>
            <person name="Zhao P.X."/>
            <person name="Zhou P."/>
            <person name="Barbe V."/>
            <person name="Bardou P."/>
            <person name="Bechner M."/>
            <person name="Bellec A."/>
            <person name="Berger A."/>
            <person name="Berges H."/>
            <person name="Bidwell S."/>
            <person name="Bisseling T."/>
            <person name="Choisne N."/>
            <person name="Couloux A."/>
            <person name="Denny R."/>
            <person name="Deshpande S."/>
            <person name="Dai X."/>
            <person name="Doyle J.J."/>
            <person name="Dudez A.M."/>
            <person name="Farmer A.D."/>
            <person name="Fouteau S."/>
            <person name="Franken C."/>
            <person name="Gibelin C."/>
            <person name="Gish J."/>
            <person name="Goldstein S."/>
            <person name="Gonzalez A.J."/>
            <person name="Green P.J."/>
            <person name="Hallab A."/>
            <person name="Hartog M."/>
            <person name="Hua A."/>
            <person name="Humphray S.J."/>
            <person name="Jeong D.H."/>
            <person name="Jing Y."/>
            <person name="Jocker A."/>
            <person name="Kenton S.M."/>
            <person name="Kim D.J."/>
            <person name="Klee K."/>
            <person name="Lai H."/>
            <person name="Lang C."/>
            <person name="Lin S."/>
            <person name="Macmil S.L."/>
            <person name="Magdelenat G."/>
            <person name="Matthews L."/>
            <person name="McCorrison J."/>
            <person name="Monaghan E.L."/>
            <person name="Mun J.H."/>
            <person name="Najar F.Z."/>
            <person name="Nicholson C."/>
            <person name="Noirot C."/>
            <person name="O'Bleness M."/>
            <person name="Paule C.R."/>
            <person name="Poulain J."/>
            <person name="Prion F."/>
            <person name="Qin B."/>
            <person name="Qu C."/>
            <person name="Retzel E.F."/>
            <person name="Riddle C."/>
            <person name="Sallet E."/>
            <person name="Samain S."/>
            <person name="Samson N."/>
            <person name="Sanders I."/>
            <person name="Saurat O."/>
            <person name="Scarpelli C."/>
            <person name="Schiex T."/>
            <person name="Segurens B."/>
            <person name="Severin A.J."/>
            <person name="Sherrier D.J."/>
            <person name="Shi R."/>
            <person name="Sims S."/>
            <person name="Singer S.R."/>
            <person name="Sinharoy S."/>
            <person name="Sterck L."/>
            <person name="Viollet A."/>
            <person name="Wang B.B."/>
            <person name="Wang K."/>
            <person name="Wang M."/>
            <person name="Wang X."/>
            <person name="Warfsmann J."/>
            <person name="Weissenbach J."/>
            <person name="White D.D."/>
            <person name="White J.D."/>
            <person name="Wiley G.B."/>
            <person name="Wincker P."/>
            <person name="Xing Y."/>
            <person name="Yang L."/>
            <person name="Yao Z."/>
            <person name="Ying F."/>
            <person name="Zhai J."/>
            <person name="Zhou L."/>
            <person name="Zuber A."/>
            <person name="Denarie J."/>
            <person name="Dixon R.A."/>
            <person name="May G.D."/>
            <person name="Schwartz D.C."/>
            <person name="Rogers J."/>
            <person name="Quetier F."/>
            <person name="Town C.D."/>
            <person name="Roe B.A."/>
        </authorList>
    </citation>
    <scope>NUCLEOTIDE SEQUENCE [LARGE SCALE GENOMIC DNA]</scope>
    <source>
        <strain evidence="21">A17</strain>
        <strain evidence="23 24">cv. Jemalong A17</strain>
    </source>
</reference>
<accession>G7J6U0</accession>
<dbReference type="InterPro" id="IPR025287">
    <property type="entry name" value="WAK_GUB"/>
</dbReference>
<sequence>MKTPNPKLILICFLFLFNLNQTQVMSLATIETCLDTVCHMNEPLIRFPFHIEEKQTNTCGYPGFKVLCNESEKNQTLLNLPYMENLSIQKINYAKQELFVNDPNNCLPKQLLSLNLSTSPFDAVYYQQFTFFNCSYNLEYLTSRYKPIACLSDYSKYNVFATPSLTVFVHLSSVCDLVDTVNVPVQSPFFDQVLSSELNDDLRLSWNSPPCGRCESHGGRCGFKNNSTFEIACYNVPSRQGISRGASYAIAICAGVPALLCFVSLLSWICSKFRIGTHGWIWARETVADFESLLDHEYTNTSGLDKPTIESYPKIVIGDDIHLPKPNGKTCPICLSEYMPKETVKTMPECEHCFHAQCIDEWLPLNASCPICRTSPPRLQSQARGGSD</sequence>
<evidence type="ECO:0000256" key="10">
    <source>
        <dbReference type="ARBA" id="ARBA00022833"/>
    </source>
</evidence>
<evidence type="ECO:0000256" key="9">
    <source>
        <dbReference type="ARBA" id="ARBA00022786"/>
    </source>
</evidence>
<feature type="chain" id="PRO_5014572726" evidence="19">
    <location>
        <begin position="23"/>
        <end position="388"/>
    </location>
</feature>
<dbReference type="Gene3D" id="3.30.40.10">
    <property type="entry name" value="Zinc/RING finger domain, C3HC4 (zinc finger)"/>
    <property type="match status" value="1"/>
</dbReference>
<keyword evidence="5 18" id="KW-0812">Transmembrane</keyword>
<keyword evidence="24" id="KW-1185">Reference proteome</keyword>
<evidence type="ECO:0000256" key="13">
    <source>
        <dbReference type="ARBA" id="ARBA00023180"/>
    </source>
</evidence>
<comment type="catalytic activity">
    <reaction evidence="16">
        <text>L-seryl-[protein] + ATP = O-phospho-L-seryl-[protein] + ADP + H(+)</text>
        <dbReference type="Rhea" id="RHEA:17989"/>
        <dbReference type="Rhea" id="RHEA-COMP:9863"/>
        <dbReference type="Rhea" id="RHEA-COMP:11604"/>
        <dbReference type="ChEBI" id="CHEBI:15378"/>
        <dbReference type="ChEBI" id="CHEBI:29999"/>
        <dbReference type="ChEBI" id="CHEBI:30616"/>
        <dbReference type="ChEBI" id="CHEBI:83421"/>
        <dbReference type="ChEBI" id="CHEBI:456216"/>
        <dbReference type="EC" id="2.7.11.1"/>
    </reaction>
</comment>
<dbReference type="PANTHER" id="PTHR46279">
    <property type="entry name" value="RING/U-BOX SUPERFAMILY PROTEIN"/>
    <property type="match status" value="1"/>
</dbReference>
<dbReference type="EMBL" id="CM001219">
    <property type="protein sequence ID" value="AES72472.1"/>
    <property type="molecule type" value="Genomic_DNA"/>
</dbReference>
<dbReference type="Proteomes" id="UP000002051">
    <property type="component" value="Chromosome 3"/>
</dbReference>
<protein>
    <submittedName>
        <fullName evidence="22">Putative transcription factor C2H2 family</fullName>
    </submittedName>
    <submittedName>
        <fullName evidence="21">RING-H2 finger ATL21B-like protein, putative</fullName>
    </submittedName>
</protein>
<keyword evidence="12 18" id="KW-0472">Membrane</keyword>
<evidence type="ECO:0000313" key="24">
    <source>
        <dbReference type="Proteomes" id="UP000002051"/>
    </source>
</evidence>
<dbReference type="EMBL" id="PSQE01000003">
    <property type="protein sequence ID" value="RHN69611.1"/>
    <property type="molecule type" value="Genomic_DNA"/>
</dbReference>
<keyword evidence="13" id="KW-0325">Glycoprotein</keyword>
<dbReference type="AlphaFoldDB" id="G7J6U0"/>
<dbReference type="OMA" id="PECGHCF"/>
<dbReference type="GO" id="GO:0030247">
    <property type="term" value="F:polysaccharide binding"/>
    <property type="evidence" value="ECO:0007669"/>
    <property type="project" value="InterPro"/>
</dbReference>
<evidence type="ECO:0000313" key="21">
    <source>
        <dbReference type="EMBL" id="AES72472.1"/>
    </source>
</evidence>
<evidence type="ECO:0000259" key="20">
    <source>
        <dbReference type="PROSITE" id="PS50089"/>
    </source>
</evidence>